<evidence type="ECO:0000313" key="5">
    <source>
        <dbReference type="Proteomes" id="UP001189122"/>
    </source>
</evidence>
<dbReference type="EMBL" id="LR743588">
    <property type="protein sequence ID" value="CAA2614530.1"/>
    <property type="molecule type" value="Genomic_DNA"/>
</dbReference>
<comment type="similarity">
    <text evidence="2">Belongs to the AB hydrolase superfamily. Epoxide hydrolase family.</text>
</comment>
<dbReference type="EMBL" id="CACRZD030000001">
    <property type="protein sequence ID" value="CAA6654320.1"/>
    <property type="molecule type" value="Genomic_DNA"/>
</dbReference>
<dbReference type="Pfam" id="PF00561">
    <property type="entry name" value="Abhydrolase_1"/>
    <property type="match status" value="1"/>
</dbReference>
<reference evidence="4 5" key="1">
    <citation type="submission" date="2019-12" db="EMBL/GenBank/DDBJ databases">
        <authorList>
            <person name="Scholz U."/>
            <person name="Mascher M."/>
            <person name="Fiebig A."/>
        </authorList>
    </citation>
    <scope>NUCLEOTIDE SEQUENCE</scope>
</reference>
<organism evidence="4">
    <name type="scientific">Spirodela intermedia</name>
    <name type="common">Intermediate duckweed</name>
    <dbReference type="NCBI Taxonomy" id="51605"/>
    <lineage>
        <taxon>Eukaryota</taxon>
        <taxon>Viridiplantae</taxon>
        <taxon>Streptophyta</taxon>
        <taxon>Embryophyta</taxon>
        <taxon>Tracheophyta</taxon>
        <taxon>Spermatophyta</taxon>
        <taxon>Magnoliopsida</taxon>
        <taxon>Liliopsida</taxon>
        <taxon>Araceae</taxon>
        <taxon>Lemnoideae</taxon>
        <taxon>Spirodela</taxon>
    </lineage>
</organism>
<dbReference type="Gene3D" id="3.40.50.1820">
    <property type="entry name" value="alpha/beta hydrolase"/>
    <property type="match status" value="1"/>
</dbReference>
<keyword evidence="5" id="KW-1185">Reference proteome</keyword>
<evidence type="ECO:0000256" key="1">
    <source>
        <dbReference type="ARBA" id="ARBA00022801"/>
    </source>
</evidence>
<dbReference type="GO" id="GO:0016787">
    <property type="term" value="F:hydrolase activity"/>
    <property type="evidence" value="ECO:0007669"/>
    <property type="project" value="UniProtKB-KW"/>
</dbReference>
<dbReference type="PRINTS" id="PR00412">
    <property type="entry name" value="EPOXHYDRLASE"/>
</dbReference>
<dbReference type="InterPro" id="IPR029058">
    <property type="entry name" value="AB_hydrolase_fold"/>
</dbReference>
<feature type="domain" description="AB hydrolase-1" evidence="3">
    <location>
        <begin position="19"/>
        <end position="117"/>
    </location>
</feature>
<sequence>MEGVRHRTVPVNGISMHLWYSWRHQIAGLASRGYRAVAPDLRGYGDTEAPASPAAYSVLHLVGDVVALIDSLGQDKKQINLSIYSGVRGWARLGAIVAWNLCLFRPDRVKALVNLSVPFRYYYSDRKPVESMRALFGDKYYICKFQEPGAAEAEFSQLGTRFIMRKFLADSKPDPNHVSEFQGSGSPSGDELPLPPWLSEEDIHYYASKFEKSGFTGGLNYYRSMDFRVKQCQHLVIHWQELGADSTVGGVTGKGAYHVHGGDLDLVYHMPGVQEYIHKGGFQRDVPFLQDVVVMESVGHFINQERGPEVSDHIYNFIKKFQP</sequence>
<dbReference type="PANTHER" id="PTHR43329">
    <property type="entry name" value="EPOXIDE HYDROLASE"/>
    <property type="match status" value="1"/>
</dbReference>
<name>A0A7I8I9Q2_SPIIN</name>
<dbReference type="Proteomes" id="UP001189122">
    <property type="component" value="Unassembled WGS sequence"/>
</dbReference>
<dbReference type="AlphaFoldDB" id="A0A7I8I9Q2"/>
<keyword evidence="1" id="KW-0378">Hydrolase</keyword>
<proteinExistence type="inferred from homology"/>
<accession>A0A7I8I9Q2</accession>
<protein>
    <recommendedName>
        <fullName evidence="3">AB hydrolase-1 domain-containing protein</fullName>
    </recommendedName>
</protein>
<evidence type="ECO:0000313" key="4">
    <source>
        <dbReference type="EMBL" id="CAA2614530.1"/>
    </source>
</evidence>
<dbReference type="InterPro" id="IPR000639">
    <property type="entry name" value="Epox_hydrolase-like"/>
</dbReference>
<dbReference type="InterPro" id="IPR000073">
    <property type="entry name" value="AB_hydrolase_1"/>
</dbReference>
<evidence type="ECO:0000259" key="3">
    <source>
        <dbReference type="Pfam" id="PF00561"/>
    </source>
</evidence>
<evidence type="ECO:0000256" key="2">
    <source>
        <dbReference type="ARBA" id="ARBA00038334"/>
    </source>
</evidence>
<dbReference type="SUPFAM" id="SSF53474">
    <property type="entry name" value="alpha/beta-Hydrolases"/>
    <property type="match status" value="1"/>
</dbReference>
<gene>
    <name evidence="4" type="ORF">SI7747_01000910</name>
</gene>